<dbReference type="Pfam" id="PF08240">
    <property type="entry name" value="ADH_N"/>
    <property type="match status" value="1"/>
</dbReference>
<comment type="subcellular location">
    <subcellularLocation>
        <location evidence="1">Cytoplasm</location>
    </subcellularLocation>
</comment>
<dbReference type="GO" id="GO:0008270">
    <property type="term" value="F:zinc ion binding"/>
    <property type="evidence" value="ECO:0007669"/>
    <property type="project" value="InterPro"/>
</dbReference>
<dbReference type="EMBL" id="JACMSF010000048">
    <property type="protein sequence ID" value="MBC2906283.1"/>
    <property type="molecule type" value="Genomic_DNA"/>
</dbReference>
<keyword evidence="5" id="KW-0694">RNA-binding</keyword>
<dbReference type="InterPro" id="IPR020843">
    <property type="entry name" value="ER"/>
</dbReference>
<gene>
    <name evidence="7" type="ORF">H4N64_33065</name>
</gene>
<evidence type="ECO:0000313" key="8">
    <source>
        <dbReference type="Proteomes" id="UP000584670"/>
    </source>
</evidence>
<dbReference type="GO" id="GO:0003723">
    <property type="term" value="F:RNA binding"/>
    <property type="evidence" value="ECO:0007669"/>
    <property type="project" value="UniProtKB-KW"/>
</dbReference>
<dbReference type="InterPro" id="IPR036291">
    <property type="entry name" value="NAD(P)-bd_dom_sf"/>
</dbReference>
<evidence type="ECO:0000313" key="7">
    <source>
        <dbReference type="EMBL" id="MBC2906283.1"/>
    </source>
</evidence>
<keyword evidence="8" id="KW-1185">Reference proteome</keyword>
<evidence type="ECO:0000256" key="3">
    <source>
        <dbReference type="ARBA" id="ARBA00022490"/>
    </source>
</evidence>
<dbReference type="CDD" id="cd05289">
    <property type="entry name" value="MDR_like_2"/>
    <property type="match status" value="1"/>
</dbReference>
<protein>
    <submittedName>
        <fullName evidence="7">NADP-dependent oxidoreductase</fullName>
    </submittedName>
</protein>
<name>A0A7X1J8Q2_9ACTN</name>
<dbReference type="Pfam" id="PF13602">
    <property type="entry name" value="ADH_zinc_N_2"/>
    <property type="match status" value="1"/>
</dbReference>
<evidence type="ECO:0000256" key="5">
    <source>
        <dbReference type="ARBA" id="ARBA00022884"/>
    </source>
</evidence>
<dbReference type="PROSITE" id="PS01162">
    <property type="entry name" value="QOR_ZETA_CRYSTAL"/>
    <property type="match status" value="1"/>
</dbReference>
<dbReference type="InterPro" id="IPR002364">
    <property type="entry name" value="Quin_OxRdtase/zeta-crystal_CS"/>
</dbReference>
<comment type="caution">
    <text evidence="7">The sequence shown here is derived from an EMBL/GenBank/DDBJ whole genome shotgun (WGS) entry which is preliminary data.</text>
</comment>
<dbReference type="GO" id="GO:0016491">
    <property type="term" value="F:oxidoreductase activity"/>
    <property type="evidence" value="ECO:0007669"/>
    <property type="project" value="InterPro"/>
</dbReference>
<keyword evidence="3" id="KW-0963">Cytoplasm</keyword>
<dbReference type="InterPro" id="IPR011032">
    <property type="entry name" value="GroES-like_sf"/>
</dbReference>
<dbReference type="PANTHER" id="PTHR44154">
    <property type="entry name" value="QUINONE OXIDOREDUCTASE"/>
    <property type="match status" value="1"/>
</dbReference>
<accession>A0A7X1J8Q2</accession>
<evidence type="ECO:0000259" key="6">
    <source>
        <dbReference type="SMART" id="SM00829"/>
    </source>
</evidence>
<dbReference type="PANTHER" id="PTHR44154:SF1">
    <property type="entry name" value="QUINONE OXIDOREDUCTASE"/>
    <property type="match status" value="1"/>
</dbReference>
<dbReference type="Gene3D" id="3.90.180.10">
    <property type="entry name" value="Medium-chain alcohol dehydrogenases, catalytic domain"/>
    <property type="match status" value="1"/>
</dbReference>
<dbReference type="SUPFAM" id="SSF51735">
    <property type="entry name" value="NAD(P)-binding Rossmann-fold domains"/>
    <property type="match status" value="1"/>
</dbReference>
<dbReference type="Gene3D" id="3.40.50.720">
    <property type="entry name" value="NAD(P)-binding Rossmann-like Domain"/>
    <property type="match status" value="1"/>
</dbReference>
<organism evidence="7 8">
    <name type="scientific">Streptomyces cupreus</name>
    <dbReference type="NCBI Taxonomy" id="2759956"/>
    <lineage>
        <taxon>Bacteria</taxon>
        <taxon>Bacillati</taxon>
        <taxon>Actinomycetota</taxon>
        <taxon>Actinomycetes</taxon>
        <taxon>Kitasatosporales</taxon>
        <taxon>Streptomycetaceae</taxon>
        <taxon>Streptomyces</taxon>
    </lineage>
</organism>
<dbReference type="InterPro" id="IPR051603">
    <property type="entry name" value="Zinc-ADH_QOR/CCCR"/>
</dbReference>
<evidence type="ECO:0000256" key="1">
    <source>
        <dbReference type="ARBA" id="ARBA00004496"/>
    </source>
</evidence>
<evidence type="ECO:0000256" key="4">
    <source>
        <dbReference type="ARBA" id="ARBA00022857"/>
    </source>
</evidence>
<proteinExistence type="predicted"/>
<dbReference type="SUPFAM" id="SSF50129">
    <property type="entry name" value="GroES-like"/>
    <property type="match status" value="1"/>
</dbReference>
<keyword evidence="4" id="KW-0521">NADP</keyword>
<dbReference type="GO" id="GO:0005737">
    <property type="term" value="C:cytoplasm"/>
    <property type="evidence" value="ECO:0007669"/>
    <property type="project" value="UniProtKB-SubCell"/>
</dbReference>
<evidence type="ECO:0000256" key="2">
    <source>
        <dbReference type="ARBA" id="ARBA00011881"/>
    </source>
</evidence>
<comment type="subunit">
    <text evidence="2">Homotetramer.</text>
</comment>
<reference evidence="7 8" key="1">
    <citation type="submission" date="2020-08" db="EMBL/GenBank/DDBJ databases">
        <title>Streptomyces sp. PSKA01 genome sequencing and assembly.</title>
        <authorList>
            <person name="Mandal S."/>
            <person name="Maiti P.K."/>
            <person name="Das P."/>
        </authorList>
    </citation>
    <scope>NUCLEOTIDE SEQUENCE [LARGE SCALE GENOMIC DNA]</scope>
    <source>
        <strain evidence="7 8">PSKA01</strain>
    </source>
</reference>
<feature type="domain" description="Enoyl reductase (ER)" evidence="6">
    <location>
        <begin position="11"/>
        <end position="301"/>
    </location>
</feature>
<dbReference type="Proteomes" id="UP000584670">
    <property type="component" value="Unassembled WGS sequence"/>
</dbReference>
<dbReference type="RefSeq" id="WP_186286205.1">
    <property type="nucleotide sequence ID" value="NZ_JACMSF010000048.1"/>
</dbReference>
<dbReference type="AlphaFoldDB" id="A0A7X1J8Q2"/>
<sequence length="304" mass="30944">MAMAIAFSEYGGPEVLSPLEIAEPVAGPGEVRVRVRAAGVNPVDVKLRRGDFAGMVPVTFPQRLGNEFAGVIDQVGADVSAFAEGDEVLGFTAMAAYAEVLTVPADSVTAKPDALPWEVAGALSAVGQTAANALRELKVGAGETLLVHAAAGGVGTVAVQLARRLGARVIGTASERNHDYLRSLGAEPVRYGAGLVERVRALAPGGVDVVLDAVGGEAVDASLELVADRARIGTTVDQKAADEHGIVRLRGARSAELLAELAGLAAGGELVLPIAAAHPLTAAAEAHREVETGHVRGKVVLTTG</sequence>
<dbReference type="InterPro" id="IPR013154">
    <property type="entry name" value="ADH-like_N"/>
</dbReference>
<dbReference type="SMART" id="SM00829">
    <property type="entry name" value="PKS_ER"/>
    <property type="match status" value="1"/>
</dbReference>